<sequence>MSALDRLTGDAQTFLDKVWASSVHVHRTDPAYGAEVLSLAHVDHLLTETAIRAPAVRVARNGSVLPESSFTRGGSLAGKPLTGLIDPVKLMRLHDEGATIVLQGLQRYWTPVGDLVAELELELGHPCQANAYLTPPGAQGFAVHSDSHDVFVLQTHGTKRWEVHGEGGPGDLLLEPGVIAYLPTGTPHAARAQESVSLHLTIGINQLTWRSLLTREVGRLLAEVPDEHLPAGYLTEPGRLVDGLGDHLAALADAVRRLDPAALAAGQAEGFLAGRPPRLAGALLDRDALARGIAVDTRLRRRRGRPCSLVDEGETVRMLIGDRVLRIPARVRPALEHVAAHHELTPADLAPLDGESALVLCRRLVREGLLEVAR</sequence>
<feature type="domain" description="JmjC" evidence="4">
    <location>
        <begin position="171"/>
        <end position="211"/>
    </location>
</feature>
<dbReference type="InterPro" id="IPR003347">
    <property type="entry name" value="JmjC_dom"/>
</dbReference>
<keyword evidence="3" id="KW-0408">Iron</keyword>
<keyword evidence="2" id="KW-0479">Metal-binding</keyword>
<evidence type="ECO:0000256" key="2">
    <source>
        <dbReference type="ARBA" id="ARBA00022723"/>
    </source>
</evidence>
<proteinExistence type="predicted"/>
<dbReference type="AlphaFoldDB" id="A0A4Z1C0C5"/>
<evidence type="ECO:0000256" key="1">
    <source>
        <dbReference type="ARBA" id="ARBA00001954"/>
    </source>
</evidence>
<dbReference type="Pfam" id="PF08007">
    <property type="entry name" value="JmjC_2"/>
    <property type="match status" value="2"/>
</dbReference>
<dbReference type="GO" id="GO:0051864">
    <property type="term" value="F:histone H3K36 demethylase activity"/>
    <property type="evidence" value="ECO:0007669"/>
    <property type="project" value="TreeGrafter"/>
</dbReference>
<keyword evidence="6" id="KW-1185">Reference proteome</keyword>
<organism evidence="5 6">
    <name type="scientific">Nocardioides eburneiflavus</name>
    <dbReference type="NCBI Taxonomy" id="2518372"/>
    <lineage>
        <taxon>Bacteria</taxon>
        <taxon>Bacillati</taxon>
        <taxon>Actinomycetota</taxon>
        <taxon>Actinomycetes</taxon>
        <taxon>Propionibacteriales</taxon>
        <taxon>Nocardioidaceae</taxon>
        <taxon>Nocardioides</taxon>
    </lineage>
</organism>
<name>A0A4Z1C0C5_9ACTN</name>
<reference evidence="5 6" key="1">
    <citation type="submission" date="2019-04" db="EMBL/GenBank/DDBJ databases">
        <title>Three New Species of Nocardioides, Nocardioides euryhalodurans sp. nov., Nocardioides seonyuensis sp. nov. and Nocardioides eburneoflavus sp. nov. Isolated from Soil.</title>
        <authorList>
            <person name="Roh S.G."/>
            <person name="Lee C."/>
            <person name="Kim M.-K."/>
            <person name="Kim S.B."/>
        </authorList>
    </citation>
    <scope>NUCLEOTIDE SEQUENCE [LARGE SCALE GENOMIC DNA]</scope>
    <source>
        <strain evidence="5 6">MMS17-SY213</strain>
    </source>
</reference>
<dbReference type="PANTHER" id="PTHR13096:SF9">
    <property type="entry name" value="BIFUNCTIONAL LYSINE-SPECIFIC DEMETHYLASE AND HISTIDYL-HYDROXYLASE"/>
    <property type="match status" value="1"/>
</dbReference>
<dbReference type="GO" id="GO:0046872">
    <property type="term" value="F:metal ion binding"/>
    <property type="evidence" value="ECO:0007669"/>
    <property type="project" value="UniProtKB-KW"/>
</dbReference>
<dbReference type="SUPFAM" id="SSF51197">
    <property type="entry name" value="Clavaminate synthase-like"/>
    <property type="match status" value="1"/>
</dbReference>
<dbReference type="OrthoDB" id="9764016at2"/>
<dbReference type="PANTHER" id="PTHR13096">
    <property type="entry name" value="MINA53 MYC INDUCED NUCLEAR ANTIGEN"/>
    <property type="match status" value="1"/>
</dbReference>
<comment type="cofactor">
    <cofactor evidence="1">
        <name>Fe(2+)</name>
        <dbReference type="ChEBI" id="CHEBI:29033"/>
    </cofactor>
</comment>
<evidence type="ECO:0000313" key="6">
    <source>
        <dbReference type="Proteomes" id="UP000297496"/>
    </source>
</evidence>
<dbReference type="Proteomes" id="UP000297496">
    <property type="component" value="Unassembled WGS sequence"/>
</dbReference>
<evidence type="ECO:0000256" key="3">
    <source>
        <dbReference type="ARBA" id="ARBA00023004"/>
    </source>
</evidence>
<dbReference type="GO" id="GO:0032453">
    <property type="term" value="F:histone H3K4 demethylase activity"/>
    <property type="evidence" value="ECO:0007669"/>
    <property type="project" value="TreeGrafter"/>
</dbReference>
<evidence type="ECO:0000313" key="5">
    <source>
        <dbReference type="EMBL" id="TGN63524.1"/>
    </source>
</evidence>
<accession>A0A4Z1C0C5</accession>
<dbReference type="InterPro" id="IPR039994">
    <property type="entry name" value="NO66-like"/>
</dbReference>
<protein>
    <submittedName>
        <fullName evidence="5">Cupin</fullName>
    </submittedName>
</protein>
<evidence type="ECO:0000259" key="4">
    <source>
        <dbReference type="Pfam" id="PF08007"/>
    </source>
</evidence>
<comment type="caution">
    <text evidence="5">The sequence shown here is derived from an EMBL/GenBank/DDBJ whole genome shotgun (WGS) entry which is preliminary data.</text>
</comment>
<dbReference type="Gene3D" id="2.60.120.650">
    <property type="entry name" value="Cupin"/>
    <property type="match status" value="1"/>
</dbReference>
<dbReference type="EMBL" id="SRRO01000001">
    <property type="protein sequence ID" value="TGN63524.1"/>
    <property type="molecule type" value="Genomic_DNA"/>
</dbReference>
<feature type="domain" description="JmjC" evidence="4">
    <location>
        <begin position="127"/>
        <end position="164"/>
    </location>
</feature>
<gene>
    <name evidence="5" type="ORF">EXE59_05855</name>
</gene>